<feature type="domain" description="Proline dehydrogenase" evidence="2">
    <location>
        <begin position="121"/>
        <end position="417"/>
    </location>
</feature>
<comment type="caution">
    <text evidence="3">The sequence shown here is derived from an EMBL/GenBank/DDBJ whole genome shotgun (WGS) entry which is preliminary data.</text>
</comment>
<dbReference type="GO" id="GO:0004657">
    <property type="term" value="F:proline dehydrogenase activity"/>
    <property type="evidence" value="ECO:0007669"/>
    <property type="project" value="InterPro"/>
</dbReference>
<reference evidence="3 4" key="1">
    <citation type="submission" date="2018-03" db="EMBL/GenBank/DDBJ databases">
        <title>Genomic Encyclopedia of Archaeal and Bacterial Type Strains, Phase II (KMG-II): from individual species to whole genera.</title>
        <authorList>
            <person name="Goeker M."/>
        </authorList>
    </citation>
    <scope>NUCLEOTIDE SEQUENCE [LARGE SCALE GENOMIC DNA]</scope>
    <source>
        <strain evidence="3 4">DSM 28354</strain>
    </source>
</reference>
<name>A0A2T0SSX0_9BACT</name>
<keyword evidence="4" id="KW-1185">Reference proteome</keyword>
<dbReference type="SUPFAM" id="SSF51730">
    <property type="entry name" value="FAD-linked oxidoreductase"/>
    <property type="match status" value="1"/>
</dbReference>
<sequence>MDVAPSKRSTDMSNRSNVLPTAGEWAEGSLEAGPTEASKASTQVGLVSFDDTSIAFSAQSNAKLRKTYWLFALMNKGWLVNLGTFFIKLALRLHLPIKSLIKHTIFEQFCGGESIRDSEPTIRHLHDGHVGTILDYSVEGEDDEKSFDETTLEIMRTIERASESADIPFTVFKITGLASTELLEAVQLGNSLDKDQKAQFDRVLKRVDSLCRRAFERNVRIFIDAEESWIQDTIDTLAYEMMDRYNHERPVVYNTYQMYRWESLDHLHRDLLEANAKGYFMGAKLVRGAYLEKERLRSHEEEYQDPIQATKEDTDRDFNLAIDFCLENRNVISFCLGTHNEYSCQYCVQKMQALGIANNDPHIYFAQLLGMSDNISYNLATAGYNVAKYVPYGPVESVMPYLFRRAEENKSIAGQSSREYMLVRDELKRRKGCAHN</sequence>
<keyword evidence="1" id="KW-0560">Oxidoreductase</keyword>
<dbReference type="Pfam" id="PF01619">
    <property type="entry name" value="Pro_dh"/>
    <property type="match status" value="1"/>
</dbReference>
<accession>A0A2T0SSX0</accession>
<dbReference type="EMBL" id="PVTE01000012">
    <property type="protein sequence ID" value="PRY36496.1"/>
    <property type="molecule type" value="Genomic_DNA"/>
</dbReference>
<protein>
    <submittedName>
        <fullName evidence="3">L-proline dehydrogenase</fullName>
    </submittedName>
</protein>
<dbReference type="PANTHER" id="PTHR13914">
    <property type="entry name" value="PROLINE OXIDASE"/>
    <property type="match status" value="1"/>
</dbReference>
<dbReference type="GO" id="GO:0010133">
    <property type="term" value="P:L-proline catabolic process to L-glutamate"/>
    <property type="evidence" value="ECO:0007669"/>
    <property type="project" value="TreeGrafter"/>
</dbReference>
<evidence type="ECO:0000313" key="3">
    <source>
        <dbReference type="EMBL" id="PRY36496.1"/>
    </source>
</evidence>
<dbReference type="InterPro" id="IPR002872">
    <property type="entry name" value="Proline_DH_dom"/>
</dbReference>
<evidence type="ECO:0000256" key="1">
    <source>
        <dbReference type="ARBA" id="ARBA00023002"/>
    </source>
</evidence>
<dbReference type="Proteomes" id="UP000238375">
    <property type="component" value="Unassembled WGS sequence"/>
</dbReference>
<dbReference type="InterPro" id="IPR029041">
    <property type="entry name" value="FAD-linked_oxidoreductase-like"/>
</dbReference>
<dbReference type="GO" id="GO:0071949">
    <property type="term" value="F:FAD binding"/>
    <property type="evidence" value="ECO:0007669"/>
    <property type="project" value="TreeGrafter"/>
</dbReference>
<evidence type="ECO:0000313" key="4">
    <source>
        <dbReference type="Proteomes" id="UP000238375"/>
    </source>
</evidence>
<dbReference type="PANTHER" id="PTHR13914:SF0">
    <property type="entry name" value="PROLINE DEHYDROGENASE 1, MITOCHONDRIAL"/>
    <property type="match status" value="1"/>
</dbReference>
<dbReference type="Gene3D" id="3.20.20.220">
    <property type="match status" value="1"/>
</dbReference>
<proteinExistence type="predicted"/>
<dbReference type="InterPro" id="IPR015659">
    <property type="entry name" value="Proline_oxidase"/>
</dbReference>
<organism evidence="3 4">
    <name type="scientific">Spirosoma oryzae</name>
    <dbReference type="NCBI Taxonomy" id="1469603"/>
    <lineage>
        <taxon>Bacteria</taxon>
        <taxon>Pseudomonadati</taxon>
        <taxon>Bacteroidota</taxon>
        <taxon>Cytophagia</taxon>
        <taxon>Cytophagales</taxon>
        <taxon>Cytophagaceae</taxon>
        <taxon>Spirosoma</taxon>
    </lineage>
</organism>
<gene>
    <name evidence="3" type="ORF">CLV58_11286</name>
</gene>
<dbReference type="AlphaFoldDB" id="A0A2T0SSX0"/>
<evidence type="ECO:0000259" key="2">
    <source>
        <dbReference type="Pfam" id="PF01619"/>
    </source>
</evidence>